<dbReference type="PROSITE" id="PS00379">
    <property type="entry name" value="CDP_ALCOHOL_P_TRANSF"/>
    <property type="match status" value="1"/>
</dbReference>
<feature type="transmembrane region" description="Helical" evidence="3">
    <location>
        <begin position="267"/>
        <end position="293"/>
    </location>
</feature>
<accession>A0ABY6HU36</accession>
<sequence>MNSIIETINIEYKKGSKQNGEVLNEYFYRPLAFPFVMIAKKLKLTPNAISVIGFITTIISGILIATGNFLSAAIMLFAGHVLDCTDGSLARNLKKYTKFGAIFDAACDTLGFVFVVVGLMIFESAESGWMVLLYGIVIGLSLGLQVLAYDHFRARYVKGLQTTNRKTYEIFCFPEEDENSALEKKKLNFFEYLGDLVEKFYTAIAPIPKLSIPPQIPTEDKIKIRNEYEKIYKEAFSLMHKLWSLVGGAVLKTLCITLMVIGRADLIWIAVIGGLNCILLLLIILQNIVAYLFRIRMRDLFGMNVTALFNPFTGKPISI</sequence>
<keyword evidence="3" id="KW-0812">Transmembrane</keyword>
<evidence type="ECO:0000256" key="2">
    <source>
        <dbReference type="RuleBase" id="RU003750"/>
    </source>
</evidence>
<dbReference type="InterPro" id="IPR000462">
    <property type="entry name" value="CDP-OH_P_trans"/>
</dbReference>
<dbReference type="InterPro" id="IPR048254">
    <property type="entry name" value="CDP_ALCOHOL_P_TRANSF_CS"/>
</dbReference>
<dbReference type="Pfam" id="PF01066">
    <property type="entry name" value="CDP-OH_P_transf"/>
    <property type="match status" value="1"/>
</dbReference>
<gene>
    <name evidence="4" type="ORF">NEF87_002366</name>
</gene>
<evidence type="ECO:0000256" key="1">
    <source>
        <dbReference type="ARBA" id="ARBA00022679"/>
    </source>
</evidence>
<comment type="similarity">
    <text evidence="2">Belongs to the CDP-alcohol phosphatidyltransferase class-I family.</text>
</comment>
<evidence type="ECO:0000313" key="4">
    <source>
        <dbReference type="EMBL" id="UYP46081.1"/>
    </source>
</evidence>
<keyword evidence="3" id="KW-1133">Transmembrane helix</keyword>
<feature type="transmembrane region" description="Helical" evidence="3">
    <location>
        <begin position="99"/>
        <end position="122"/>
    </location>
</feature>
<protein>
    <recommendedName>
        <fullName evidence="6">CDP-alcohol phosphatidyltransferase</fullName>
    </recommendedName>
</protein>
<keyword evidence="1 2" id="KW-0808">Transferase</keyword>
<name>A0ABY6HU36_9ARCH</name>
<keyword evidence="5" id="KW-1185">Reference proteome</keyword>
<dbReference type="Proteomes" id="UP001208689">
    <property type="component" value="Chromosome"/>
</dbReference>
<feature type="transmembrane region" description="Helical" evidence="3">
    <location>
        <begin position="128"/>
        <end position="149"/>
    </location>
</feature>
<organism evidence="4 5">
    <name type="scientific">Candidatus Lokiarchaeum ossiferum</name>
    <dbReference type="NCBI Taxonomy" id="2951803"/>
    <lineage>
        <taxon>Archaea</taxon>
        <taxon>Promethearchaeati</taxon>
        <taxon>Promethearchaeota</taxon>
        <taxon>Promethearchaeia</taxon>
        <taxon>Promethearchaeales</taxon>
        <taxon>Promethearchaeaceae</taxon>
        <taxon>Candidatus Lokiarchaeum</taxon>
    </lineage>
</organism>
<evidence type="ECO:0008006" key="6">
    <source>
        <dbReference type="Google" id="ProtNLM"/>
    </source>
</evidence>
<dbReference type="EMBL" id="CP104013">
    <property type="protein sequence ID" value="UYP46081.1"/>
    <property type="molecule type" value="Genomic_DNA"/>
</dbReference>
<keyword evidence="3" id="KW-0472">Membrane</keyword>
<dbReference type="InterPro" id="IPR043130">
    <property type="entry name" value="CDP-OH_PTrfase_TM_dom"/>
</dbReference>
<proteinExistence type="inferred from homology"/>
<evidence type="ECO:0000256" key="3">
    <source>
        <dbReference type="SAM" id="Phobius"/>
    </source>
</evidence>
<feature type="transmembrane region" description="Helical" evidence="3">
    <location>
        <begin position="242"/>
        <end position="261"/>
    </location>
</feature>
<reference evidence="4" key="1">
    <citation type="submission" date="2022-09" db="EMBL/GenBank/DDBJ databases">
        <title>Actin cytoskeleton and complex cell architecture in an #Asgard archaeon.</title>
        <authorList>
            <person name="Ponce Toledo R.I."/>
            <person name="Schleper C."/>
            <person name="Rodrigues Oliveira T."/>
            <person name="Wollweber F."/>
            <person name="Xu J."/>
            <person name="Rittmann S."/>
            <person name="Klingl A."/>
            <person name="Pilhofer M."/>
        </authorList>
    </citation>
    <scope>NUCLEOTIDE SEQUENCE</scope>
    <source>
        <strain evidence="4">B-35</strain>
    </source>
</reference>
<feature type="transmembrane region" description="Helical" evidence="3">
    <location>
        <begin position="51"/>
        <end position="78"/>
    </location>
</feature>
<dbReference type="Gene3D" id="1.20.120.1760">
    <property type="match status" value="1"/>
</dbReference>
<evidence type="ECO:0000313" key="5">
    <source>
        <dbReference type="Proteomes" id="UP001208689"/>
    </source>
</evidence>